<evidence type="ECO:0000256" key="1">
    <source>
        <dbReference type="SAM" id="MobiDB-lite"/>
    </source>
</evidence>
<organism evidence="2 3">
    <name type="scientific">Cryptolaemus montrouzieri</name>
    <dbReference type="NCBI Taxonomy" id="559131"/>
    <lineage>
        <taxon>Eukaryota</taxon>
        <taxon>Metazoa</taxon>
        <taxon>Ecdysozoa</taxon>
        <taxon>Arthropoda</taxon>
        <taxon>Hexapoda</taxon>
        <taxon>Insecta</taxon>
        <taxon>Pterygota</taxon>
        <taxon>Neoptera</taxon>
        <taxon>Endopterygota</taxon>
        <taxon>Coleoptera</taxon>
        <taxon>Polyphaga</taxon>
        <taxon>Cucujiformia</taxon>
        <taxon>Coccinelloidea</taxon>
        <taxon>Coccinellidae</taxon>
        <taxon>Scymninae</taxon>
        <taxon>Scymnini</taxon>
        <taxon>Cryptolaemus</taxon>
    </lineage>
</organism>
<comment type="caution">
    <text evidence="2">The sequence shown here is derived from an EMBL/GenBank/DDBJ whole genome shotgun (WGS) entry which is preliminary data.</text>
</comment>
<dbReference type="Proteomes" id="UP001516400">
    <property type="component" value="Unassembled WGS sequence"/>
</dbReference>
<evidence type="ECO:0000313" key="2">
    <source>
        <dbReference type="EMBL" id="KAL3266536.1"/>
    </source>
</evidence>
<keyword evidence="3" id="KW-1185">Reference proteome</keyword>
<dbReference type="EMBL" id="JABFTP020000001">
    <property type="protein sequence ID" value="KAL3266536.1"/>
    <property type="molecule type" value="Genomic_DNA"/>
</dbReference>
<dbReference type="AlphaFoldDB" id="A0ABD2MJH1"/>
<proteinExistence type="predicted"/>
<evidence type="ECO:0000313" key="3">
    <source>
        <dbReference type="Proteomes" id="UP001516400"/>
    </source>
</evidence>
<feature type="region of interest" description="Disordered" evidence="1">
    <location>
        <begin position="168"/>
        <end position="206"/>
    </location>
</feature>
<accession>A0ABD2MJH1</accession>
<sequence>MPPPPQNPQDTSVYARMIEGKFEGDQIRDLIEHLTDISGRSLDVIKKKRQTQQWKNLVEGIKRIEQSIREDNKAERQNEVLGVEIDDLLREVIREPEIVEEDLIIPMVPEEHLRPVVHGRVHQFIIDLAPQLEDDNDIMLPAAVCIRAKYKEAIDWWVSKLIEDYGRRKHERQQPKQQQREQNASNRKKRARKYRETQEKWRNNKN</sequence>
<feature type="compositionally biased region" description="Basic and acidic residues" evidence="1">
    <location>
        <begin position="194"/>
        <end position="206"/>
    </location>
</feature>
<name>A0ABD2MJH1_9CUCU</name>
<reference evidence="2 3" key="1">
    <citation type="journal article" date="2021" name="BMC Biol.">
        <title>Horizontally acquired antibacterial genes associated with adaptive radiation of ladybird beetles.</title>
        <authorList>
            <person name="Li H.S."/>
            <person name="Tang X.F."/>
            <person name="Huang Y.H."/>
            <person name="Xu Z.Y."/>
            <person name="Chen M.L."/>
            <person name="Du X.Y."/>
            <person name="Qiu B.Y."/>
            <person name="Chen P.T."/>
            <person name="Zhang W."/>
            <person name="Slipinski A."/>
            <person name="Escalona H.E."/>
            <person name="Waterhouse R.M."/>
            <person name="Zwick A."/>
            <person name="Pang H."/>
        </authorList>
    </citation>
    <scope>NUCLEOTIDE SEQUENCE [LARGE SCALE GENOMIC DNA]</scope>
    <source>
        <strain evidence="2">SYSU2018</strain>
    </source>
</reference>
<gene>
    <name evidence="2" type="ORF">HHI36_010704</name>
</gene>
<protein>
    <submittedName>
        <fullName evidence="2">Uncharacterized protein</fullName>
    </submittedName>
</protein>